<keyword evidence="2" id="KW-0396">Initiation factor</keyword>
<feature type="compositionally biased region" description="Basic residues" evidence="4">
    <location>
        <begin position="330"/>
        <end position="339"/>
    </location>
</feature>
<feature type="region of interest" description="Disordered" evidence="4">
    <location>
        <begin position="311"/>
        <end position="341"/>
    </location>
</feature>
<feature type="compositionally biased region" description="Polar residues" evidence="4">
    <location>
        <begin position="311"/>
        <end position="320"/>
    </location>
</feature>
<dbReference type="GO" id="GO:0003743">
    <property type="term" value="F:translation initiation factor activity"/>
    <property type="evidence" value="ECO:0007669"/>
    <property type="project" value="UniProtKB-KW"/>
</dbReference>
<gene>
    <name evidence="5" type="ORF">EIP91_006297</name>
</gene>
<dbReference type="PANTHER" id="PTHR10938">
    <property type="entry name" value="TRANSLATION INITIATION FACTOR IF-3"/>
    <property type="match status" value="1"/>
</dbReference>
<evidence type="ECO:0000256" key="1">
    <source>
        <dbReference type="ARBA" id="ARBA00005439"/>
    </source>
</evidence>
<dbReference type="EMBL" id="RWJN01000034">
    <property type="protein sequence ID" value="TCD69761.1"/>
    <property type="molecule type" value="Genomic_DNA"/>
</dbReference>
<evidence type="ECO:0000256" key="3">
    <source>
        <dbReference type="ARBA" id="ARBA00022917"/>
    </source>
</evidence>
<evidence type="ECO:0008006" key="7">
    <source>
        <dbReference type="Google" id="ProtNLM"/>
    </source>
</evidence>
<dbReference type="SUPFAM" id="SSF55200">
    <property type="entry name" value="Translation initiation factor IF3, C-terminal domain"/>
    <property type="match status" value="1"/>
</dbReference>
<protein>
    <recommendedName>
        <fullName evidence="7">Altered inheritance of mitochondria protein 23, mitochondrial</fullName>
    </recommendedName>
</protein>
<proteinExistence type="inferred from homology"/>
<dbReference type="GO" id="GO:0070124">
    <property type="term" value="P:mitochondrial translational initiation"/>
    <property type="evidence" value="ECO:0007669"/>
    <property type="project" value="TreeGrafter"/>
</dbReference>
<name>A0A4R0RME2_9APHY</name>
<comment type="similarity">
    <text evidence="1">Belongs to the IF-3 family.</text>
</comment>
<dbReference type="InterPro" id="IPR036788">
    <property type="entry name" value="T_IF-3_C_sf"/>
</dbReference>
<dbReference type="Gene3D" id="3.30.110.10">
    <property type="entry name" value="Translation initiation factor 3 (IF-3), C-terminal domain"/>
    <property type="match status" value="1"/>
</dbReference>
<dbReference type="InterPro" id="IPR001288">
    <property type="entry name" value="Translation_initiation_fac_3"/>
</dbReference>
<dbReference type="Proteomes" id="UP000292702">
    <property type="component" value="Unassembled WGS sequence"/>
</dbReference>
<sequence length="383" mass="42548">MLRAGRSEFLRAVTRSTRHAPCLGLCLRSLPRTPTHTQRAGFGTSGFRKADGQQATSDAQKVKVVTGKDDSWLIGRRDENIPLKSVRLVDPTDGTLLPLQPFSQILEAYRGDKQKRKTTSIVLVATRPEPVVKVVNTADEYKRLKEQRKKRKATGKPGDKEIQLTWDVSGSDLQRKLEHAREGLLAGHRVSLVHAPKKGVRHVLPRPEMAERAQAMVDALADVGKEWKAKEVGPKITVTYLESLFSAQSTAPVKEVLIHLGSESHIVKEQIAAVKKELEVGRRVKVHFEAERERKGKNGESASTTTSALGSVAQMLTGSRPTDPAELRAKSRSSRGWSRKNKDDFVETVLPQLISGKVKEWKARDDWTSTTTVYLERATDSDS</sequence>
<comment type="caution">
    <text evidence="5">The sequence shown here is derived from an EMBL/GenBank/DDBJ whole genome shotgun (WGS) entry which is preliminary data.</text>
</comment>
<dbReference type="PANTHER" id="PTHR10938:SF0">
    <property type="entry name" value="TRANSLATION INITIATION FACTOR IF-3, MITOCHONDRIAL"/>
    <property type="match status" value="1"/>
</dbReference>
<keyword evidence="3" id="KW-0648">Protein biosynthesis</keyword>
<accession>A0A4R0RME2</accession>
<evidence type="ECO:0000313" key="5">
    <source>
        <dbReference type="EMBL" id="TCD69761.1"/>
    </source>
</evidence>
<keyword evidence="6" id="KW-1185">Reference proteome</keyword>
<evidence type="ECO:0000256" key="2">
    <source>
        <dbReference type="ARBA" id="ARBA00022540"/>
    </source>
</evidence>
<organism evidence="5 6">
    <name type="scientific">Steccherinum ochraceum</name>
    <dbReference type="NCBI Taxonomy" id="92696"/>
    <lineage>
        <taxon>Eukaryota</taxon>
        <taxon>Fungi</taxon>
        <taxon>Dikarya</taxon>
        <taxon>Basidiomycota</taxon>
        <taxon>Agaricomycotina</taxon>
        <taxon>Agaricomycetes</taxon>
        <taxon>Polyporales</taxon>
        <taxon>Steccherinaceae</taxon>
        <taxon>Steccherinum</taxon>
    </lineage>
</organism>
<dbReference type="GO" id="GO:0043022">
    <property type="term" value="F:ribosome binding"/>
    <property type="evidence" value="ECO:0007669"/>
    <property type="project" value="TreeGrafter"/>
</dbReference>
<dbReference type="STRING" id="92696.A0A4R0RME2"/>
<reference evidence="5 6" key="1">
    <citation type="submission" date="2018-11" db="EMBL/GenBank/DDBJ databases">
        <title>Genome assembly of Steccherinum ochraceum LE-BIN_3174, the white-rot fungus of the Steccherinaceae family (The Residual Polyporoid clade, Polyporales, Basidiomycota).</title>
        <authorList>
            <person name="Fedorova T.V."/>
            <person name="Glazunova O.A."/>
            <person name="Landesman E.O."/>
            <person name="Moiseenko K.V."/>
            <person name="Psurtseva N.V."/>
            <person name="Savinova O.S."/>
            <person name="Shakhova N.V."/>
            <person name="Tyazhelova T.V."/>
            <person name="Vasina D.V."/>
        </authorList>
    </citation>
    <scope>NUCLEOTIDE SEQUENCE [LARGE SCALE GENOMIC DNA]</scope>
    <source>
        <strain evidence="5 6">LE-BIN_3174</strain>
    </source>
</reference>
<evidence type="ECO:0000313" key="6">
    <source>
        <dbReference type="Proteomes" id="UP000292702"/>
    </source>
</evidence>
<dbReference type="AlphaFoldDB" id="A0A4R0RME2"/>
<evidence type="ECO:0000256" key="4">
    <source>
        <dbReference type="SAM" id="MobiDB-lite"/>
    </source>
</evidence>
<dbReference type="GO" id="GO:0005739">
    <property type="term" value="C:mitochondrion"/>
    <property type="evidence" value="ECO:0007669"/>
    <property type="project" value="TreeGrafter"/>
</dbReference>
<dbReference type="GO" id="GO:0032790">
    <property type="term" value="P:ribosome disassembly"/>
    <property type="evidence" value="ECO:0007669"/>
    <property type="project" value="TreeGrafter"/>
</dbReference>
<dbReference type="OrthoDB" id="21573at2759"/>